<keyword evidence="2" id="KW-0812">Transmembrane</keyword>
<proteinExistence type="predicted"/>
<feature type="transmembrane region" description="Helical" evidence="2">
    <location>
        <begin position="12"/>
        <end position="33"/>
    </location>
</feature>
<keyword evidence="4" id="KW-1185">Reference proteome</keyword>
<name>A0A8J3JHJ1_9ACTN</name>
<keyword evidence="2" id="KW-1133">Transmembrane helix</keyword>
<accession>A0A8J3JHJ1</accession>
<gene>
    <name evidence="3" type="ORF">Aru02nite_59370</name>
</gene>
<feature type="region of interest" description="Disordered" evidence="1">
    <location>
        <begin position="39"/>
        <end position="79"/>
    </location>
</feature>
<comment type="caution">
    <text evidence="3">The sequence shown here is derived from an EMBL/GenBank/DDBJ whole genome shotgun (WGS) entry which is preliminary data.</text>
</comment>
<dbReference type="Proteomes" id="UP000612808">
    <property type="component" value="Unassembled WGS sequence"/>
</dbReference>
<dbReference type="AlphaFoldDB" id="A0A8J3JHJ1"/>
<evidence type="ECO:0000313" key="3">
    <source>
        <dbReference type="EMBL" id="GID15048.1"/>
    </source>
</evidence>
<reference evidence="3" key="1">
    <citation type="submission" date="2021-01" db="EMBL/GenBank/DDBJ databases">
        <title>Whole genome shotgun sequence of Actinocatenispora rupis NBRC 107355.</title>
        <authorList>
            <person name="Komaki H."/>
            <person name="Tamura T."/>
        </authorList>
    </citation>
    <scope>NUCLEOTIDE SEQUENCE</scope>
    <source>
        <strain evidence="3">NBRC 107355</strain>
    </source>
</reference>
<evidence type="ECO:0000313" key="4">
    <source>
        <dbReference type="Proteomes" id="UP000612808"/>
    </source>
</evidence>
<dbReference type="RefSeq" id="WP_203663172.1">
    <property type="nucleotide sequence ID" value="NZ_BAAAZM010000001.1"/>
</dbReference>
<evidence type="ECO:0000256" key="1">
    <source>
        <dbReference type="SAM" id="MobiDB-lite"/>
    </source>
</evidence>
<dbReference type="EMBL" id="BOMB01000038">
    <property type="protein sequence ID" value="GID15048.1"/>
    <property type="molecule type" value="Genomic_DNA"/>
</dbReference>
<protein>
    <submittedName>
        <fullName evidence="3">Uncharacterized protein</fullName>
    </submittedName>
</protein>
<organism evidence="3 4">
    <name type="scientific">Actinocatenispora rupis</name>
    <dbReference type="NCBI Taxonomy" id="519421"/>
    <lineage>
        <taxon>Bacteria</taxon>
        <taxon>Bacillati</taxon>
        <taxon>Actinomycetota</taxon>
        <taxon>Actinomycetes</taxon>
        <taxon>Micromonosporales</taxon>
        <taxon>Micromonosporaceae</taxon>
        <taxon>Actinocatenispora</taxon>
    </lineage>
</organism>
<sequence>MRRVLAFVTSRYGLAGLAALAVIMVVLVGRVFGLGGSGDDGGSGTVSGGQASADAGESGAPNDGPTGAPSKPDPVVKPGQAGPLVVATSFGRAYVKSDVPAKQWRAALTKYATPKLATTIRTIDPMTVPADALTGVASLGDHGAVWADVDLPTDAGMLTFRLTSDGTVWRVDGIDWTPKS</sequence>
<evidence type="ECO:0000256" key="2">
    <source>
        <dbReference type="SAM" id="Phobius"/>
    </source>
</evidence>
<keyword evidence="2" id="KW-0472">Membrane</keyword>